<keyword evidence="9" id="KW-1185">Reference proteome</keyword>
<evidence type="ECO:0000256" key="1">
    <source>
        <dbReference type="ARBA" id="ARBA00001966"/>
    </source>
</evidence>
<evidence type="ECO:0000313" key="9">
    <source>
        <dbReference type="Proteomes" id="UP001200430"/>
    </source>
</evidence>
<dbReference type="SUPFAM" id="SSF102114">
    <property type="entry name" value="Radical SAM enzymes"/>
    <property type="match status" value="1"/>
</dbReference>
<dbReference type="SFLD" id="SFLDG01094">
    <property type="entry name" value="Uncharacterised_Radical_SAM_Su"/>
    <property type="match status" value="1"/>
</dbReference>
<evidence type="ECO:0000256" key="5">
    <source>
        <dbReference type="ARBA" id="ARBA00023004"/>
    </source>
</evidence>
<evidence type="ECO:0000256" key="4">
    <source>
        <dbReference type="ARBA" id="ARBA00022723"/>
    </source>
</evidence>
<dbReference type="PANTHER" id="PTHR30352">
    <property type="entry name" value="PYRUVATE FORMATE-LYASE-ACTIVATING ENZYME"/>
    <property type="match status" value="1"/>
</dbReference>
<comment type="caution">
    <text evidence="8">The sequence shown here is derived from an EMBL/GenBank/DDBJ whole genome shotgun (WGS) entry which is preliminary data.</text>
</comment>
<dbReference type="InterPro" id="IPR058240">
    <property type="entry name" value="rSAM_sf"/>
</dbReference>
<dbReference type="InterPro" id="IPR034457">
    <property type="entry name" value="Organic_radical-activating"/>
</dbReference>
<accession>A0ABS9ERQ7</accession>
<dbReference type="InterPro" id="IPR007197">
    <property type="entry name" value="rSAM"/>
</dbReference>
<evidence type="ECO:0000256" key="2">
    <source>
        <dbReference type="ARBA" id="ARBA00022485"/>
    </source>
</evidence>
<dbReference type="EMBL" id="JAKGUD010000009">
    <property type="protein sequence ID" value="MCF4142966.1"/>
    <property type="molecule type" value="Genomic_DNA"/>
</dbReference>
<dbReference type="PROSITE" id="PS51918">
    <property type="entry name" value="RADICAL_SAM"/>
    <property type="match status" value="1"/>
</dbReference>
<dbReference type="Pfam" id="PF04055">
    <property type="entry name" value="Radical_SAM"/>
    <property type="match status" value="1"/>
</dbReference>
<comment type="cofactor">
    <cofactor evidence="1">
        <name>[4Fe-4S] cluster</name>
        <dbReference type="ChEBI" id="CHEBI:49883"/>
    </cofactor>
</comment>
<dbReference type="SFLD" id="SFLDS00029">
    <property type="entry name" value="Radical_SAM"/>
    <property type="match status" value="1"/>
</dbReference>
<evidence type="ECO:0000256" key="3">
    <source>
        <dbReference type="ARBA" id="ARBA00022691"/>
    </source>
</evidence>
<dbReference type="CDD" id="cd01335">
    <property type="entry name" value="Radical_SAM"/>
    <property type="match status" value="1"/>
</dbReference>
<keyword evidence="4" id="KW-0479">Metal-binding</keyword>
<evidence type="ECO:0000256" key="6">
    <source>
        <dbReference type="ARBA" id="ARBA00023014"/>
    </source>
</evidence>
<evidence type="ECO:0000259" key="7">
    <source>
        <dbReference type="PROSITE" id="PS51918"/>
    </source>
</evidence>
<gene>
    <name evidence="8" type="ORF">L2W38_09045</name>
</gene>
<reference evidence="8 9" key="1">
    <citation type="submission" date="2022-01" db="EMBL/GenBank/DDBJ databases">
        <title>Dethiosulfovibrio faecalis sp. nov., a novel proteolytic, non-sulfur-reducing bacterium isolated from a marine aquaculture solid waste bioreactor.</title>
        <authorList>
            <person name="Grabowski S."/>
            <person name="Apolinario E."/>
            <person name="Schneider N."/>
            <person name="Marshall C.W."/>
            <person name="Sowers K.R."/>
        </authorList>
    </citation>
    <scope>NUCLEOTIDE SEQUENCE [LARGE SCALE GENOMIC DNA]</scope>
    <source>
        <strain evidence="8 9">DSM 12537</strain>
    </source>
</reference>
<feature type="domain" description="Radical SAM core" evidence="7">
    <location>
        <begin position="13"/>
        <end position="220"/>
    </location>
</feature>
<keyword evidence="5" id="KW-0408">Iron</keyword>
<protein>
    <submittedName>
        <fullName evidence="8">Anaerobic ribonucleoside-triphosphate reductase activating protein</fullName>
    </submittedName>
</protein>
<dbReference type="InterPro" id="IPR012840">
    <property type="entry name" value="NrdG2"/>
</dbReference>
<keyword evidence="6" id="KW-0411">Iron-sulfur</keyword>
<dbReference type="InterPro" id="IPR013785">
    <property type="entry name" value="Aldolase_TIM"/>
</dbReference>
<dbReference type="PANTHER" id="PTHR30352:SF13">
    <property type="entry name" value="GLYCYL-RADICAL ENZYME ACTIVATING ENZYME YJJW-RELATED"/>
    <property type="match status" value="1"/>
</dbReference>
<sequence>MIIGGIRKTTLIDYPGRIASMIFTVGCTFACPWCHNGALLDQGDGLDEKDIFDFLRRRRKIIDGLVISGGEPTVHEDLPRFISEVRKMGILIKLDTNGSLPDRLEPLLDEKLVDYVAMDVKAPLEDYATVAGVGGFEDAIVRSIEIIMKKALDYEFRTTFVPGLHDESSAEGIGRMVRGAKIHYLQYFRPVGTILDPEYRDKRRCTEEELDRYSDIIGRYVEKAVCRI</sequence>
<keyword evidence="2" id="KW-0004">4Fe-4S</keyword>
<dbReference type="NCBIfam" id="TIGR02495">
    <property type="entry name" value="NrdG2"/>
    <property type="match status" value="1"/>
</dbReference>
<dbReference type="RefSeq" id="WP_236099679.1">
    <property type="nucleotide sequence ID" value="NZ_JAKGUD010000009.1"/>
</dbReference>
<organism evidence="8 9">
    <name type="scientific">Dethiosulfovibrio marinus</name>
    <dbReference type="NCBI Taxonomy" id="133532"/>
    <lineage>
        <taxon>Bacteria</taxon>
        <taxon>Thermotogati</taxon>
        <taxon>Synergistota</taxon>
        <taxon>Synergistia</taxon>
        <taxon>Synergistales</taxon>
        <taxon>Dethiosulfovibrionaceae</taxon>
        <taxon>Dethiosulfovibrio</taxon>
    </lineage>
</organism>
<dbReference type="Proteomes" id="UP001200430">
    <property type="component" value="Unassembled WGS sequence"/>
</dbReference>
<proteinExistence type="predicted"/>
<evidence type="ECO:0000313" key="8">
    <source>
        <dbReference type="EMBL" id="MCF4142966.1"/>
    </source>
</evidence>
<keyword evidence="3" id="KW-0949">S-adenosyl-L-methionine</keyword>
<name>A0ABS9ERQ7_9BACT</name>
<dbReference type="Gene3D" id="3.20.20.70">
    <property type="entry name" value="Aldolase class I"/>
    <property type="match status" value="1"/>
</dbReference>